<evidence type="ECO:0000256" key="4">
    <source>
        <dbReference type="ARBA" id="ARBA00022771"/>
    </source>
</evidence>
<dbReference type="GO" id="GO:0008270">
    <property type="term" value="F:zinc ion binding"/>
    <property type="evidence" value="ECO:0007669"/>
    <property type="project" value="UniProtKB-KW"/>
</dbReference>
<dbReference type="Gene3D" id="3.30.160.60">
    <property type="entry name" value="Classic Zinc Finger"/>
    <property type="match status" value="1"/>
</dbReference>
<keyword evidence="11" id="KW-1185">Reference proteome</keyword>
<evidence type="ECO:0000256" key="8">
    <source>
        <dbReference type="SAM" id="MobiDB-lite"/>
    </source>
</evidence>
<evidence type="ECO:0000256" key="3">
    <source>
        <dbReference type="ARBA" id="ARBA00022737"/>
    </source>
</evidence>
<dbReference type="AlphaFoldDB" id="A0A3S3PYB5"/>
<dbReference type="GO" id="GO:0006357">
    <property type="term" value="P:regulation of transcription by RNA polymerase II"/>
    <property type="evidence" value="ECO:0007669"/>
    <property type="project" value="TreeGrafter"/>
</dbReference>
<reference evidence="10 11" key="1">
    <citation type="journal article" date="2018" name="Gigascience">
        <title>Genomes of trombidid mites reveal novel predicted allergens and laterally-transferred genes associated with secondary metabolism.</title>
        <authorList>
            <person name="Dong X."/>
            <person name="Chaisiri K."/>
            <person name="Xia D."/>
            <person name="Armstrong S.D."/>
            <person name="Fang Y."/>
            <person name="Donnelly M.J."/>
            <person name="Kadowaki T."/>
            <person name="McGarry J.W."/>
            <person name="Darby A.C."/>
            <person name="Makepeace B.L."/>
        </authorList>
    </citation>
    <scope>NUCLEOTIDE SEQUENCE [LARGE SCALE GENOMIC DNA]</scope>
    <source>
        <strain evidence="10">UoL-WK</strain>
    </source>
</reference>
<gene>
    <name evidence="10" type="ORF">B4U79_16924</name>
</gene>
<organism evidence="10 11">
    <name type="scientific">Dinothrombium tinctorium</name>
    <dbReference type="NCBI Taxonomy" id="1965070"/>
    <lineage>
        <taxon>Eukaryota</taxon>
        <taxon>Metazoa</taxon>
        <taxon>Ecdysozoa</taxon>
        <taxon>Arthropoda</taxon>
        <taxon>Chelicerata</taxon>
        <taxon>Arachnida</taxon>
        <taxon>Acari</taxon>
        <taxon>Acariformes</taxon>
        <taxon>Trombidiformes</taxon>
        <taxon>Prostigmata</taxon>
        <taxon>Anystina</taxon>
        <taxon>Parasitengona</taxon>
        <taxon>Trombidioidea</taxon>
        <taxon>Trombidiidae</taxon>
        <taxon>Dinothrombium</taxon>
    </lineage>
</organism>
<evidence type="ECO:0000256" key="7">
    <source>
        <dbReference type="PROSITE-ProRule" id="PRU00042"/>
    </source>
</evidence>
<dbReference type="PANTHER" id="PTHR24404:SF114">
    <property type="entry name" value="KLUMPFUSS, ISOFORM B-RELATED"/>
    <property type="match status" value="1"/>
</dbReference>
<feature type="region of interest" description="Disordered" evidence="8">
    <location>
        <begin position="118"/>
        <end position="149"/>
    </location>
</feature>
<evidence type="ECO:0000256" key="6">
    <source>
        <dbReference type="ARBA" id="ARBA00023242"/>
    </source>
</evidence>
<dbReference type="GO" id="GO:0000978">
    <property type="term" value="F:RNA polymerase II cis-regulatory region sequence-specific DNA binding"/>
    <property type="evidence" value="ECO:0007669"/>
    <property type="project" value="TreeGrafter"/>
</dbReference>
<dbReference type="GO" id="GO:0005634">
    <property type="term" value="C:nucleus"/>
    <property type="evidence" value="ECO:0007669"/>
    <property type="project" value="UniProtKB-SubCell"/>
</dbReference>
<dbReference type="InterPro" id="IPR050589">
    <property type="entry name" value="Ikaros_C2H2-ZF"/>
</dbReference>
<keyword evidence="6" id="KW-0539">Nucleus</keyword>
<dbReference type="Proteomes" id="UP000285301">
    <property type="component" value="Unassembled WGS sequence"/>
</dbReference>
<comment type="subcellular location">
    <subcellularLocation>
        <location evidence="1">Nucleus</location>
    </subcellularLocation>
</comment>
<evidence type="ECO:0000256" key="1">
    <source>
        <dbReference type="ARBA" id="ARBA00004123"/>
    </source>
</evidence>
<sequence length="460" mass="53144">MDPYAENIDSQVSEAFDSSLATLERFAAPFNSLEMPSTFRGAAMQEKRPTTLITEVADDQASEYSLSYEESVASGIFYDDDEEFGSRLHTRSGERTTTHSVDRKEFYQSLSRLMVESKQAKRRQSKASLKNLNRTVASSSGDDGVKKREGDISTNLVQVSSSSSSSSALVEFVWAQVKYKDSQTHPYCCEYCGERFQHERHKQKHQEGKIRKAQKQGWDVSKADIRKPCQRRVMLFDYDEILDRDDSLKGESYYLLNWSPFFVPESQFKTRAAIEDYHKNTPKPYWIPEPGDDLSYDLKELEAMAAKESLSDEDDEDDSVAFVSKSFNDEHWVVVPNPERKDPATNPYSCERCGERFLQAVHLRYHLHGLSGEAGVPKRAPCKKRLECVECLRVSQHLYSHRLGEWLYLTHWAPSWVRRGDIVSVPPVLQRFDAEYEEAKQRKKEKKRKTVKNKKFFGHY</sequence>
<dbReference type="GO" id="GO:0003700">
    <property type="term" value="F:DNA-binding transcription factor activity"/>
    <property type="evidence" value="ECO:0007669"/>
    <property type="project" value="TreeGrafter"/>
</dbReference>
<evidence type="ECO:0000256" key="5">
    <source>
        <dbReference type="ARBA" id="ARBA00022833"/>
    </source>
</evidence>
<evidence type="ECO:0000313" key="10">
    <source>
        <dbReference type="EMBL" id="RWS00083.1"/>
    </source>
</evidence>
<feature type="compositionally biased region" description="Polar residues" evidence="8">
    <location>
        <begin position="126"/>
        <end position="141"/>
    </location>
</feature>
<comment type="caution">
    <text evidence="10">The sequence shown here is derived from an EMBL/GenBank/DDBJ whole genome shotgun (WGS) entry which is preliminary data.</text>
</comment>
<keyword evidence="4 7" id="KW-0863">Zinc-finger</keyword>
<feature type="domain" description="C2H2-type" evidence="9">
    <location>
        <begin position="348"/>
        <end position="375"/>
    </location>
</feature>
<protein>
    <recommendedName>
        <fullName evidence="9">C2H2-type domain-containing protein</fullName>
    </recommendedName>
</protein>
<keyword evidence="3" id="KW-0677">Repeat</keyword>
<evidence type="ECO:0000259" key="9">
    <source>
        <dbReference type="PROSITE" id="PS50157"/>
    </source>
</evidence>
<proteinExistence type="predicted"/>
<evidence type="ECO:0000313" key="11">
    <source>
        <dbReference type="Proteomes" id="UP000285301"/>
    </source>
</evidence>
<accession>A0A3S3PYB5</accession>
<dbReference type="PROSITE" id="PS50157">
    <property type="entry name" value="ZINC_FINGER_C2H2_2"/>
    <property type="match status" value="2"/>
</dbReference>
<name>A0A3S3PYB5_9ACAR</name>
<dbReference type="EMBL" id="NCKU01012447">
    <property type="protein sequence ID" value="RWS00083.1"/>
    <property type="molecule type" value="Genomic_DNA"/>
</dbReference>
<feature type="domain" description="C2H2-type" evidence="9">
    <location>
        <begin position="187"/>
        <end position="216"/>
    </location>
</feature>
<keyword evidence="5" id="KW-0862">Zinc</keyword>
<evidence type="ECO:0000256" key="2">
    <source>
        <dbReference type="ARBA" id="ARBA00022723"/>
    </source>
</evidence>
<dbReference type="InterPro" id="IPR013087">
    <property type="entry name" value="Znf_C2H2_type"/>
</dbReference>
<dbReference type="PANTHER" id="PTHR24404">
    <property type="entry name" value="ZINC FINGER PROTEIN"/>
    <property type="match status" value="1"/>
</dbReference>
<keyword evidence="2" id="KW-0479">Metal-binding</keyword>